<evidence type="ECO:0008006" key="4">
    <source>
        <dbReference type="Google" id="ProtNLM"/>
    </source>
</evidence>
<evidence type="ECO:0000256" key="1">
    <source>
        <dbReference type="SAM" id="MobiDB-lite"/>
    </source>
</evidence>
<protein>
    <recommendedName>
        <fullName evidence="4">Coiled-coil SMC6 And NSE5 INteracting (CANIN) domain-containing protein</fullName>
    </recommendedName>
</protein>
<feature type="region of interest" description="Disordered" evidence="1">
    <location>
        <begin position="76"/>
        <end position="101"/>
    </location>
</feature>
<proteinExistence type="predicted"/>
<dbReference type="PANTHER" id="PTHR37212:SF2">
    <property type="entry name" value="ACTIN PROTEIN 2_3 COMPLEX SUBUNIT-LIKE PROTEIN"/>
    <property type="match status" value="1"/>
</dbReference>
<dbReference type="PANTHER" id="PTHR37212">
    <property type="entry name" value="ACTIN PROTEIN 2/3 COMPLEX SUBUNIT-LIKE PROTEIN"/>
    <property type="match status" value="1"/>
</dbReference>
<gene>
    <name evidence="2" type="ORF">M5K25_028486</name>
</gene>
<sequence>MVSKPPLIRLQLRVGRTAGRYWGAPFSFAMSGPLDFEVEDLLQDSPPAATKRKKVIDLDDLLNDYYSKQSEIDSIAHKKSKASNRHSSDDEDDKNEKGNETKLSEIADECEKQMNQIFAENEIPLWGLKIFGQQKSLPSLGFIELENCKLLQPFRESQLDSDLLSDSGQGAGETFLKGLLVNGWLSQLALISGFVEASVASWTFYQVLYSSNEELQLSACDFWCNILSTNEAGQLSIVLEWIPSYRQLKDALEVYGYLSDTSENAALNSISSSQVPSSEGPPVNISSWIKLLSACFQIRKFQSIFSVSEAEDVLTVISRLFLSRQLQGLSFILTDCMQSILSFFTEDEWAVSCEKVAHDIAYSVPKDLNSLRIVECISGTSDRSKHFRGRMAIYMLGILFEKKVFDGMGILKSLGSVKLKDKDTDFFTLYIYLVLSENWILSYDLGDERSDILSMWTKFLRNCSGNISSTDWRLYASKVRSKASYLLQSTQ</sequence>
<dbReference type="EMBL" id="JANQDX010000095">
    <property type="protein sequence ID" value="KAL0902844.1"/>
    <property type="molecule type" value="Genomic_DNA"/>
</dbReference>
<evidence type="ECO:0000313" key="3">
    <source>
        <dbReference type="Proteomes" id="UP001552299"/>
    </source>
</evidence>
<reference evidence="2 3" key="1">
    <citation type="journal article" date="2024" name="Plant Biotechnol. J.">
        <title>Dendrobium thyrsiflorum genome and its molecular insights into genes involved in important horticultural traits.</title>
        <authorList>
            <person name="Chen B."/>
            <person name="Wang J.Y."/>
            <person name="Zheng P.J."/>
            <person name="Li K.L."/>
            <person name="Liang Y.M."/>
            <person name="Chen X.F."/>
            <person name="Zhang C."/>
            <person name="Zhao X."/>
            <person name="He X."/>
            <person name="Zhang G.Q."/>
            <person name="Liu Z.J."/>
            <person name="Xu Q."/>
        </authorList>
    </citation>
    <scope>NUCLEOTIDE SEQUENCE [LARGE SCALE GENOMIC DNA]</scope>
    <source>
        <strain evidence="2">GZMU011</strain>
    </source>
</reference>
<dbReference type="Proteomes" id="UP001552299">
    <property type="component" value="Unassembled WGS sequence"/>
</dbReference>
<evidence type="ECO:0000313" key="2">
    <source>
        <dbReference type="EMBL" id="KAL0902844.1"/>
    </source>
</evidence>
<name>A0ABD0TT07_DENTH</name>
<comment type="caution">
    <text evidence="2">The sequence shown here is derived from an EMBL/GenBank/DDBJ whole genome shotgun (WGS) entry which is preliminary data.</text>
</comment>
<dbReference type="AlphaFoldDB" id="A0ABD0TT07"/>
<organism evidence="2 3">
    <name type="scientific">Dendrobium thyrsiflorum</name>
    <name type="common">Pinecone-like raceme dendrobium</name>
    <name type="synonym">Orchid</name>
    <dbReference type="NCBI Taxonomy" id="117978"/>
    <lineage>
        <taxon>Eukaryota</taxon>
        <taxon>Viridiplantae</taxon>
        <taxon>Streptophyta</taxon>
        <taxon>Embryophyta</taxon>
        <taxon>Tracheophyta</taxon>
        <taxon>Spermatophyta</taxon>
        <taxon>Magnoliopsida</taxon>
        <taxon>Liliopsida</taxon>
        <taxon>Asparagales</taxon>
        <taxon>Orchidaceae</taxon>
        <taxon>Epidendroideae</taxon>
        <taxon>Malaxideae</taxon>
        <taxon>Dendrobiinae</taxon>
        <taxon>Dendrobium</taxon>
    </lineage>
</organism>
<keyword evidence="3" id="KW-1185">Reference proteome</keyword>
<accession>A0ABD0TT07</accession>